<reference evidence="2 3" key="1">
    <citation type="submission" date="2019-07" db="EMBL/GenBank/DDBJ databases">
        <title>Ln-dependent methylotrophs.</title>
        <authorList>
            <person name="Tani A."/>
        </authorList>
    </citation>
    <scope>NUCLEOTIDE SEQUENCE [LARGE SCALE GENOMIC DNA]</scope>
    <source>
        <strain evidence="2 3">SM12</strain>
    </source>
</reference>
<keyword evidence="3" id="KW-1185">Reference proteome</keyword>
<dbReference type="Gene3D" id="3.30.420.280">
    <property type="match status" value="1"/>
</dbReference>
<dbReference type="Gene3D" id="3.40.50.300">
    <property type="entry name" value="P-loop containing nucleotide triphosphate hydrolases"/>
    <property type="match status" value="1"/>
</dbReference>
<name>A0A549TCY5_9HYPH</name>
<feature type="region of interest" description="Disordered" evidence="1">
    <location>
        <begin position="526"/>
        <end position="562"/>
    </location>
</feature>
<dbReference type="Proteomes" id="UP000316801">
    <property type="component" value="Unassembled WGS sequence"/>
</dbReference>
<dbReference type="AlphaFoldDB" id="A0A549TCY5"/>
<dbReference type="RefSeq" id="WP_143124636.1">
    <property type="nucleotide sequence ID" value="NZ_VJMG01000017.1"/>
</dbReference>
<organism evidence="2 3">
    <name type="scientific">Rhizobium straminoryzae</name>
    <dbReference type="NCBI Taxonomy" id="1387186"/>
    <lineage>
        <taxon>Bacteria</taxon>
        <taxon>Pseudomonadati</taxon>
        <taxon>Pseudomonadota</taxon>
        <taxon>Alphaproteobacteria</taxon>
        <taxon>Hyphomicrobiales</taxon>
        <taxon>Rhizobiaceae</taxon>
        <taxon>Rhizobium/Agrobacterium group</taxon>
        <taxon>Rhizobium</taxon>
    </lineage>
</organism>
<evidence type="ECO:0000256" key="1">
    <source>
        <dbReference type="SAM" id="MobiDB-lite"/>
    </source>
</evidence>
<sequence>MSQHLVDIVNRDDIKTYNDAEMRDLVAKLERYEDFNPFNYTPPGPVAQAFILSELTTAFLMGPLGGGKTTACAFKRIYAATLAPIAWHPETGKPTRMCRWIVLRDTFRSAEKTVLESWKQWFPKTYPGSSWSGGNDRPAIHTLRFMGQDGITIEVVTEFAGLGENSIETLMKGREYSGAWLNEADTHAAGALDDAEQRVGRYPSAKILLSEDELLALERTMGRKLVNGRRRAQVIGDLNAPTLDNHVYEKFVKKQTPDRHLFRQPSGRSPEAENRFNLEPDYYDKIIRNQEEHFIKRMVDNEFGYSRHGKPVYESFRRDRHVARSRIILNPRLQLGIGVDTSMHALSPAAVFGQVHNPGRIAVLRELYKGHGVGTARFGEGLKMTLSEHFSNAGSVRIWIDPAAEYGADKEGGQLSAIETLSVILGLPVLIPFNGSNEIGMRLDGVKMELRGYLEADTHLLIDPEGCPQLIEGFDGKYRYKKRPEHASNEYEETPEKKHPWSDLHDALQYLIGGIRGRTAILRAAGDAKSGNDGDGEERRRRRDRSTSPWGQGGFDVHKATW</sequence>
<accession>A0A549TCY5</accession>
<evidence type="ECO:0000313" key="3">
    <source>
        <dbReference type="Proteomes" id="UP000316801"/>
    </source>
</evidence>
<proteinExistence type="predicted"/>
<comment type="caution">
    <text evidence="2">The sequence shown here is derived from an EMBL/GenBank/DDBJ whole genome shotgun (WGS) entry which is preliminary data.</text>
</comment>
<dbReference type="EMBL" id="VJMG01000017">
    <property type="protein sequence ID" value="TRL39837.1"/>
    <property type="molecule type" value="Genomic_DNA"/>
</dbReference>
<protein>
    <recommendedName>
        <fullName evidence="4">TerL</fullName>
    </recommendedName>
</protein>
<dbReference type="InterPro" id="IPR027417">
    <property type="entry name" value="P-loop_NTPase"/>
</dbReference>
<evidence type="ECO:0000313" key="2">
    <source>
        <dbReference type="EMBL" id="TRL39837.1"/>
    </source>
</evidence>
<gene>
    <name evidence="2" type="ORF">FNA46_07840</name>
</gene>
<evidence type="ECO:0008006" key="4">
    <source>
        <dbReference type="Google" id="ProtNLM"/>
    </source>
</evidence>